<dbReference type="AlphaFoldDB" id="A0ABD2PF72"/>
<evidence type="ECO:0000313" key="3">
    <source>
        <dbReference type="Proteomes" id="UP001516400"/>
    </source>
</evidence>
<accession>A0ABD2PF72</accession>
<comment type="caution">
    <text evidence="2">The sequence shown here is derived from an EMBL/GenBank/DDBJ whole genome shotgun (WGS) entry which is preliminary data.</text>
</comment>
<dbReference type="Proteomes" id="UP001516400">
    <property type="component" value="Unassembled WGS sequence"/>
</dbReference>
<proteinExistence type="predicted"/>
<gene>
    <name evidence="2" type="ORF">HHI36_022852</name>
</gene>
<evidence type="ECO:0000256" key="1">
    <source>
        <dbReference type="SAM" id="MobiDB-lite"/>
    </source>
</evidence>
<organism evidence="2 3">
    <name type="scientific">Cryptolaemus montrouzieri</name>
    <dbReference type="NCBI Taxonomy" id="559131"/>
    <lineage>
        <taxon>Eukaryota</taxon>
        <taxon>Metazoa</taxon>
        <taxon>Ecdysozoa</taxon>
        <taxon>Arthropoda</taxon>
        <taxon>Hexapoda</taxon>
        <taxon>Insecta</taxon>
        <taxon>Pterygota</taxon>
        <taxon>Neoptera</taxon>
        <taxon>Endopterygota</taxon>
        <taxon>Coleoptera</taxon>
        <taxon>Polyphaga</taxon>
        <taxon>Cucujiformia</taxon>
        <taxon>Coccinelloidea</taxon>
        <taxon>Coccinellidae</taxon>
        <taxon>Scymninae</taxon>
        <taxon>Scymnini</taxon>
        <taxon>Cryptolaemus</taxon>
    </lineage>
</organism>
<protein>
    <submittedName>
        <fullName evidence="2">Uncharacterized protein</fullName>
    </submittedName>
</protein>
<keyword evidence="3" id="KW-1185">Reference proteome</keyword>
<name>A0ABD2PF72_9CUCU</name>
<evidence type="ECO:0000313" key="2">
    <source>
        <dbReference type="EMBL" id="KAL3289427.1"/>
    </source>
</evidence>
<sequence>MDVEKETLNSELQTIKQRLNNLISEKREVEEEFENQRSKWLIEKSKLQEKSTKNGQNTSDNNHLDKMRFNSLIAEKQSELERFKRKRITVSSNRLHEEGK</sequence>
<dbReference type="EMBL" id="JABFTP020000186">
    <property type="protein sequence ID" value="KAL3289427.1"/>
    <property type="molecule type" value="Genomic_DNA"/>
</dbReference>
<reference evidence="2 3" key="1">
    <citation type="journal article" date="2021" name="BMC Biol.">
        <title>Horizontally acquired antibacterial genes associated with adaptive radiation of ladybird beetles.</title>
        <authorList>
            <person name="Li H.S."/>
            <person name="Tang X.F."/>
            <person name="Huang Y.H."/>
            <person name="Xu Z.Y."/>
            <person name="Chen M.L."/>
            <person name="Du X.Y."/>
            <person name="Qiu B.Y."/>
            <person name="Chen P.T."/>
            <person name="Zhang W."/>
            <person name="Slipinski A."/>
            <person name="Escalona H.E."/>
            <person name="Waterhouse R.M."/>
            <person name="Zwick A."/>
            <person name="Pang H."/>
        </authorList>
    </citation>
    <scope>NUCLEOTIDE SEQUENCE [LARGE SCALE GENOMIC DNA]</scope>
    <source>
        <strain evidence="2">SYSU2018</strain>
    </source>
</reference>
<feature type="region of interest" description="Disordered" evidence="1">
    <location>
        <begin position="44"/>
        <end position="70"/>
    </location>
</feature>